<gene>
    <name evidence="1" type="ORF">NCGR_LOCUS33097</name>
</gene>
<comment type="caution">
    <text evidence="1">The sequence shown here is derived from an EMBL/GenBank/DDBJ whole genome shotgun (WGS) entry which is preliminary data.</text>
</comment>
<accession>A0A811Q053</accession>
<name>A0A811Q053_9POAL</name>
<evidence type="ECO:0000313" key="1">
    <source>
        <dbReference type="EMBL" id="CAD6249261.1"/>
    </source>
</evidence>
<organism evidence="1 2">
    <name type="scientific">Miscanthus lutarioriparius</name>
    <dbReference type="NCBI Taxonomy" id="422564"/>
    <lineage>
        <taxon>Eukaryota</taxon>
        <taxon>Viridiplantae</taxon>
        <taxon>Streptophyta</taxon>
        <taxon>Embryophyta</taxon>
        <taxon>Tracheophyta</taxon>
        <taxon>Spermatophyta</taxon>
        <taxon>Magnoliopsida</taxon>
        <taxon>Liliopsida</taxon>
        <taxon>Poales</taxon>
        <taxon>Poaceae</taxon>
        <taxon>PACMAD clade</taxon>
        <taxon>Panicoideae</taxon>
        <taxon>Andropogonodae</taxon>
        <taxon>Andropogoneae</taxon>
        <taxon>Saccharinae</taxon>
        <taxon>Miscanthus</taxon>
    </lineage>
</organism>
<proteinExistence type="predicted"/>
<dbReference type="Proteomes" id="UP000604825">
    <property type="component" value="Unassembled WGS sequence"/>
</dbReference>
<dbReference type="AlphaFoldDB" id="A0A811Q053"/>
<reference evidence="1" key="1">
    <citation type="submission" date="2020-10" db="EMBL/GenBank/DDBJ databases">
        <authorList>
            <person name="Han B."/>
            <person name="Lu T."/>
            <person name="Zhao Q."/>
            <person name="Huang X."/>
            <person name="Zhao Y."/>
        </authorList>
    </citation>
    <scope>NUCLEOTIDE SEQUENCE</scope>
</reference>
<sequence length="170" mass="17796">MRTRRAPRASVAAADLAARDLVDGVRGVAARRLAAGGAQAGGEPRAAPRGGDAEAHAQAGLVVVFHGLALALAGRGGSWWRRAGGREGGREGRIQGARALGAEAPWEVWGARSRSVLREDDGRWGLRTATTENQQGQCPQLCILYSTSSFHLADISPVKCLEPFPAGIPL</sequence>
<keyword evidence="2" id="KW-1185">Reference proteome</keyword>
<protein>
    <submittedName>
        <fullName evidence="1">Uncharacterized protein</fullName>
    </submittedName>
</protein>
<dbReference type="EMBL" id="CAJGYO010000008">
    <property type="protein sequence ID" value="CAD6249261.1"/>
    <property type="molecule type" value="Genomic_DNA"/>
</dbReference>
<evidence type="ECO:0000313" key="2">
    <source>
        <dbReference type="Proteomes" id="UP000604825"/>
    </source>
</evidence>